<protein>
    <submittedName>
        <fullName evidence="1">Conserved domain protein</fullName>
    </submittedName>
</protein>
<proteinExistence type="predicted"/>
<sequence length="93" mass="10542">GVGESFPYSIALGMSELYRVEVPKCRRWRQAHSQRQDLNREVPAEGSPRQTIDLANRNGFRQLSSGKTAKQVEALTTDFLKGRGWSWLGCFRG</sequence>
<dbReference type="EMBL" id="AFBP01000057">
    <property type="protein sequence ID" value="EGG53183.1"/>
    <property type="molecule type" value="Genomic_DNA"/>
</dbReference>
<evidence type="ECO:0000313" key="1">
    <source>
        <dbReference type="EMBL" id="EGG53183.1"/>
    </source>
</evidence>
<evidence type="ECO:0000313" key="2">
    <source>
        <dbReference type="Proteomes" id="UP000005156"/>
    </source>
</evidence>
<organism evidence="1 2">
    <name type="scientific">Parasutterella excrementihominis YIT 11859</name>
    <dbReference type="NCBI Taxonomy" id="762966"/>
    <lineage>
        <taxon>Bacteria</taxon>
        <taxon>Pseudomonadati</taxon>
        <taxon>Pseudomonadota</taxon>
        <taxon>Betaproteobacteria</taxon>
        <taxon>Burkholderiales</taxon>
        <taxon>Sutterellaceae</taxon>
        <taxon>Parasutterella</taxon>
    </lineage>
</organism>
<dbReference type="AlphaFoldDB" id="F3QLJ6"/>
<dbReference type="Proteomes" id="UP000005156">
    <property type="component" value="Unassembled WGS sequence"/>
</dbReference>
<reference evidence="1 2" key="1">
    <citation type="submission" date="2011-02" db="EMBL/GenBank/DDBJ databases">
        <authorList>
            <person name="Weinstock G."/>
            <person name="Sodergren E."/>
            <person name="Clifton S."/>
            <person name="Fulton L."/>
            <person name="Fulton B."/>
            <person name="Courtney L."/>
            <person name="Fronick C."/>
            <person name="Harrison M."/>
            <person name="Strong C."/>
            <person name="Farmer C."/>
            <person name="Delahaunty K."/>
            <person name="Markovic C."/>
            <person name="Hall O."/>
            <person name="Minx P."/>
            <person name="Tomlinson C."/>
            <person name="Mitreva M."/>
            <person name="Hou S."/>
            <person name="Chen J."/>
            <person name="Wollam A."/>
            <person name="Pepin K.H."/>
            <person name="Johnson M."/>
            <person name="Bhonagiri V."/>
            <person name="Zhang X."/>
            <person name="Suruliraj S."/>
            <person name="Warren W."/>
            <person name="Chinwalla A."/>
            <person name="Mardis E.R."/>
            <person name="Wilson R.K."/>
        </authorList>
    </citation>
    <scope>NUCLEOTIDE SEQUENCE [LARGE SCALE GENOMIC DNA]</scope>
    <source>
        <strain evidence="1 2">YIT 11859</strain>
    </source>
</reference>
<dbReference type="HOGENOM" id="CLU_2391223_0_0_4"/>
<feature type="non-terminal residue" evidence="1">
    <location>
        <position position="1"/>
    </location>
</feature>
<gene>
    <name evidence="1" type="ORF">HMPREF9439_01816</name>
</gene>
<keyword evidence="2" id="KW-1185">Reference proteome</keyword>
<comment type="caution">
    <text evidence="1">The sequence shown here is derived from an EMBL/GenBank/DDBJ whole genome shotgun (WGS) entry which is preliminary data.</text>
</comment>
<name>F3QLJ6_9BURK</name>
<accession>F3QLJ6</accession>